<dbReference type="AlphaFoldDB" id="A0A8H7QQZ4"/>
<protein>
    <recommendedName>
        <fullName evidence="1">Reverse transcriptase domain-containing protein</fullName>
    </recommendedName>
</protein>
<dbReference type="PROSITE" id="PS50878">
    <property type="entry name" value="RT_POL"/>
    <property type="match status" value="1"/>
</dbReference>
<accession>A0A8H7QQZ4</accession>
<dbReference type="PANTHER" id="PTHR31635:SF196">
    <property type="entry name" value="REVERSE TRANSCRIPTASE DOMAIN-CONTAINING PROTEIN-RELATED"/>
    <property type="match status" value="1"/>
</dbReference>
<gene>
    <name evidence="2" type="ORF">INT46_001744</name>
</gene>
<dbReference type="Proteomes" id="UP000650833">
    <property type="component" value="Unassembled WGS sequence"/>
</dbReference>
<dbReference type="InterPro" id="IPR043502">
    <property type="entry name" value="DNA/RNA_pol_sf"/>
</dbReference>
<name>A0A8H7QQZ4_9FUNG</name>
<evidence type="ECO:0000313" key="3">
    <source>
        <dbReference type="Proteomes" id="UP000650833"/>
    </source>
</evidence>
<evidence type="ECO:0000313" key="2">
    <source>
        <dbReference type="EMBL" id="KAG2196827.1"/>
    </source>
</evidence>
<organism evidence="2 3">
    <name type="scientific">Mucor plumbeus</name>
    <dbReference type="NCBI Taxonomy" id="97098"/>
    <lineage>
        <taxon>Eukaryota</taxon>
        <taxon>Fungi</taxon>
        <taxon>Fungi incertae sedis</taxon>
        <taxon>Mucoromycota</taxon>
        <taxon>Mucoromycotina</taxon>
        <taxon>Mucoromycetes</taxon>
        <taxon>Mucorales</taxon>
        <taxon>Mucorineae</taxon>
        <taxon>Mucoraceae</taxon>
        <taxon>Mucor</taxon>
    </lineage>
</organism>
<keyword evidence="3" id="KW-1185">Reference proteome</keyword>
<comment type="caution">
    <text evidence="2">The sequence shown here is derived from an EMBL/GenBank/DDBJ whole genome shotgun (WGS) entry which is preliminary data.</text>
</comment>
<dbReference type="OrthoDB" id="2207227at2759"/>
<dbReference type="CDD" id="cd01650">
    <property type="entry name" value="RT_nLTR_like"/>
    <property type="match status" value="1"/>
</dbReference>
<sequence>MNTRQHLDLQDVNTAIMVWDDLKMEIKNYTKSFQLDRKSWRIKTIKKLQSKRNRILRDYRNTSILSLLLPSVEALLGKLQEEQAEIEVLKSGKFWREHNEKSPGVFKRLAAARNLQRDIPPLFNDHTNTLTESHEEQVAVIHRFYSQLYSPDSPDQSAINALLATDSSRDDHRKVSPNQQETLLAPIDLEEIIRLSGRASRTSSPGVDGLPYGTLRLFLRHPAVGPLAVTVYNGALNKACFPESWSQSLMTLIPKKGDPSKLTNLRPIQLVCTDSKNFTRILNQRIMDVADQIINPHQLGFMPGKYIAQTGLMVKMILENAAAFYASSEYHHHGLLLDQQKAYDRVNLEYLEQVLLHYGFPLVFVQSLYSLFKYNRIHINVKGVLSTQAVLKSRGLKQGGPISCILYNFSLEPLLHSLLDDTQFSGFHFFEQYPQNVLALPPIKLLCYADDTLLFLRDSVDLDRMLEYLELTQDDYWLPRLNNLEIKKIQCSRDPDPVIYLGYPLLQSANQRKIFFDAFLQKLRITANSHSSRNVSLPGRATIVNSLLLSKCWYLFSVVSITANLLGSLQQIVSSFVNTNFRPRLSWNVLISDKNYGGLGVLNPVFQQKALYYRWIDPLLCSRPVSVSVPHNFVAAHLRNTLDGPNLSLLLLFPEARRSLVGSPLSTISMILRSTDSIPRDFSTVMANTLDCLLLPVISTITAASVYCPGRGSKLHNVKVSDLFNYCPMGHFLLPKVPTELSIEFKYIGAIFHKHIRTGSANFEPFFRRCFQPSALNFFAPTDRATIQLSLNFTAFLNNLSVHSPAMQVEFSKHQVKSFRRMFVNATMHRVRSSLAPSAAAWSRFWALSLIFVQ</sequence>
<dbReference type="PANTHER" id="PTHR31635">
    <property type="entry name" value="REVERSE TRANSCRIPTASE DOMAIN-CONTAINING PROTEIN-RELATED"/>
    <property type="match status" value="1"/>
</dbReference>
<dbReference type="EMBL" id="JAEPRC010000458">
    <property type="protein sequence ID" value="KAG2196827.1"/>
    <property type="molecule type" value="Genomic_DNA"/>
</dbReference>
<feature type="domain" description="Reverse transcriptase" evidence="1">
    <location>
        <begin position="234"/>
        <end position="505"/>
    </location>
</feature>
<evidence type="ECO:0000259" key="1">
    <source>
        <dbReference type="PROSITE" id="PS50878"/>
    </source>
</evidence>
<reference evidence="2" key="1">
    <citation type="submission" date="2020-12" db="EMBL/GenBank/DDBJ databases">
        <title>Metabolic potential, ecology and presence of endohyphal bacteria is reflected in genomic diversity of Mucoromycotina.</title>
        <authorList>
            <person name="Muszewska A."/>
            <person name="Okrasinska A."/>
            <person name="Steczkiewicz K."/>
            <person name="Drgas O."/>
            <person name="Orlowska M."/>
            <person name="Perlinska-Lenart U."/>
            <person name="Aleksandrzak-Piekarczyk T."/>
            <person name="Szatraj K."/>
            <person name="Zielenkiewicz U."/>
            <person name="Pilsyk S."/>
            <person name="Malc E."/>
            <person name="Mieczkowski P."/>
            <person name="Kruszewska J.S."/>
            <person name="Biernat P."/>
            <person name="Pawlowska J."/>
        </authorList>
    </citation>
    <scope>NUCLEOTIDE SEQUENCE</scope>
    <source>
        <strain evidence="2">CBS 226.32</strain>
    </source>
</reference>
<proteinExistence type="predicted"/>
<dbReference type="InterPro" id="IPR000477">
    <property type="entry name" value="RT_dom"/>
</dbReference>
<dbReference type="Pfam" id="PF00078">
    <property type="entry name" value="RVT_1"/>
    <property type="match status" value="1"/>
</dbReference>
<dbReference type="SUPFAM" id="SSF56672">
    <property type="entry name" value="DNA/RNA polymerases"/>
    <property type="match status" value="1"/>
</dbReference>